<reference evidence="1" key="1">
    <citation type="submission" date="2020-09" db="EMBL/GenBank/DDBJ databases">
        <authorList>
            <person name="Kikuchi T."/>
        </authorList>
    </citation>
    <scope>NUCLEOTIDE SEQUENCE</scope>
    <source>
        <strain evidence="1">SH1</strain>
    </source>
</reference>
<dbReference type="AlphaFoldDB" id="A0A811LDI4"/>
<organism evidence="1 2">
    <name type="scientific">Bursaphelenchus okinawaensis</name>
    <dbReference type="NCBI Taxonomy" id="465554"/>
    <lineage>
        <taxon>Eukaryota</taxon>
        <taxon>Metazoa</taxon>
        <taxon>Ecdysozoa</taxon>
        <taxon>Nematoda</taxon>
        <taxon>Chromadorea</taxon>
        <taxon>Rhabditida</taxon>
        <taxon>Tylenchina</taxon>
        <taxon>Tylenchomorpha</taxon>
        <taxon>Aphelenchoidea</taxon>
        <taxon>Aphelenchoididae</taxon>
        <taxon>Bursaphelenchus</taxon>
    </lineage>
</organism>
<evidence type="ECO:0000313" key="1">
    <source>
        <dbReference type="EMBL" id="CAD5225299.1"/>
    </source>
</evidence>
<comment type="caution">
    <text evidence="1">The sequence shown here is derived from an EMBL/GenBank/DDBJ whole genome shotgun (WGS) entry which is preliminary data.</text>
</comment>
<dbReference type="EMBL" id="CAJFCW020000005">
    <property type="protein sequence ID" value="CAG9120679.1"/>
    <property type="molecule type" value="Genomic_DNA"/>
</dbReference>
<accession>A0A811LDI4</accession>
<gene>
    <name evidence="1" type="ORF">BOKJ2_LOCUS11509</name>
</gene>
<sequence length="75" mass="8344">MLRTIRSGDVDWLLDVLANSSGFNLLILNSLTSLSTNLTSLLEVQSWALTELLLTSKTIELFRSSQLNSLESFVL</sequence>
<protein>
    <submittedName>
        <fullName evidence="1">Uncharacterized protein</fullName>
    </submittedName>
</protein>
<evidence type="ECO:0000313" key="2">
    <source>
        <dbReference type="Proteomes" id="UP000614601"/>
    </source>
</evidence>
<dbReference type="Proteomes" id="UP000783686">
    <property type="component" value="Unassembled WGS sequence"/>
</dbReference>
<dbReference type="Proteomes" id="UP000614601">
    <property type="component" value="Unassembled WGS sequence"/>
</dbReference>
<keyword evidence="2" id="KW-1185">Reference proteome</keyword>
<dbReference type="EMBL" id="CAJFDH010000005">
    <property type="protein sequence ID" value="CAD5225299.1"/>
    <property type="molecule type" value="Genomic_DNA"/>
</dbReference>
<proteinExistence type="predicted"/>
<name>A0A811LDI4_9BILA</name>